<sequence length="116" mass="13644">MRKPDSITDRPSNGNPPQGNRGKGIPRNTWRRELVTEGKKMWRDQEEMALDSRTYASLGVKENVICEVCTELESTEQMEERQTKEHMKGTRQRHQTNGPHLWRHVEENLTKTSNKW</sequence>
<dbReference type="EMBL" id="HACG01043000">
    <property type="protein sequence ID" value="CEK89865.1"/>
    <property type="molecule type" value="Transcribed_RNA"/>
</dbReference>
<gene>
    <name evidence="2" type="primary">ORF173450</name>
</gene>
<feature type="compositionally biased region" description="Polar residues" evidence="1">
    <location>
        <begin position="9"/>
        <end position="18"/>
    </location>
</feature>
<evidence type="ECO:0000313" key="2">
    <source>
        <dbReference type="EMBL" id="CEK89865.1"/>
    </source>
</evidence>
<protein>
    <submittedName>
        <fullName evidence="2">Uncharacterized protein</fullName>
    </submittedName>
</protein>
<reference evidence="2" key="1">
    <citation type="submission" date="2014-12" db="EMBL/GenBank/DDBJ databases">
        <title>Insight into the proteome of Arion vulgaris.</title>
        <authorList>
            <person name="Aradska J."/>
            <person name="Bulat T."/>
            <person name="Smidak R."/>
            <person name="Sarate P."/>
            <person name="Gangsoo J."/>
            <person name="Sialana F."/>
            <person name="Bilban M."/>
            <person name="Lubec G."/>
        </authorList>
    </citation>
    <scope>NUCLEOTIDE SEQUENCE</scope>
    <source>
        <tissue evidence="2">Skin</tissue>
    </source>
</reference>
<proteinExistence type="predicted"/>
<feature type="non-terminal residue" evidence="2">
    <location>
        <position position="116"/>
    </location>
</feature>
<feature type="compositionally biased region" description="Basic and acidic residues" evidence="1">
    <location>
        <begin position="78"/>
        <end position="88"/>
    </location>
</feature>
<dbReference type="AlphaFoldDB" id="A0A0B7BCJ9"/>
<accession>A0A0B7BCJ9</accession>
<evidence type="ECO:0000256" key="1">
    <source>
        <dbReference type="SAM" id="MobiDB-lite"/>
    </source>
</evidence>
<feature type="region of interest" description="Disordered" evidence="1">
    <location>
        <begin position="74"/>
        <end position="116"/>
    </location>
</feature>
<organism evidence="2">
    <name type="scientific">Arion vulgaris</name>
    <dbReference type="NCBI Taxonomy" id="1028688"/>
    <lineage>
        <taxon>Eukaryota</taxon>
        <taxon>Metazoa</taxon>
        <taxon>Spiralia</taxon>
        <taxon>Lophotrochozoa</taxon>
        <taxon>Mollusca</taxon>
        <taxon>Gastropoda</taxon>
        <taxon>Heterobranchia</taxon>
        <taxon>Euthyneura</taxon>
        <taxon>Panpulmonata</taxon>
        <taxon>Eupulmonata</taxon>
        <taxon>Stylommatophora</taxon>
        <taxon>Helicina</taxon>
        <taxon>Arionoidea</taxon>
        <taxon>Arionidae</taxon>
        <taxon>Arion</taxon>
    </lineage>
</organism>
<name>A0A0B7BCJ9_9EUPU</name>
<feature type="region of interest" description="Disordered" evidence="1">
    <location>
        <begin position="1"/>
        <end position="32"/>
    </location>
</feature>